<accession>A0ACC0QAR2</accession>
<comment type="caution">
    <text evidence="1">The sequence shown here is derived from an EMBL/GenBank/DDBJ whole genome shotgun (WGS) entry which is preliminary data.</text>
</comment>
<name>A0ACC0QAR2_RHOML</name>
<keyword evidence="2" id="KW-1185">Reference proteome</keyword>
<evidence type="ECO:0000313" key="2">
    <source>
        <dbReference type="Proteomes" id="UP001062846"/>
    </source>
</evidence>
<reference evidence="1" key="1">
    <citation type="submission" date="2022-02" db="EMBL/GenBank/DDBJ databases">
        <title>Plant Genome Project.</title>
        <authorList>
            <person name="Zhang R.-G."/>
        </authorList>
    </citation>
    <scope>NUCLEOTIDE SEQUENCE</scope>
    <source>
        <strain evidence="1">AT1</strain>
    </source>
</reference>
<evidence type="ECO:0000313" key="1">
    <source>
        <dbReference type="EMBL" id="KAI8574359.1"/>
    </source>
</evidence>
<proteinExistence type="predicted"/>
<gene>
    <name evidence="1" type="ORF">RHMOL_Rhmol01G0347900</name>
</gene>
<sequence>MPQYLCFYLSDLGILDPRLFRAWPVSRALPLQCLGFGPLGVVQKINMRGLDGIQGPVYVGTGCVFSRQALYGCDPPVSEKRPKLTCDCWPSWCCCCCGGSRKPKSKKKGLKALLGLWRHVQQQEKNDGKNYSRKSLAGPVFDLEDIKEGLEGFDESEKSSLMSQKNFEKRFVSHRFLLPPLYWKMVAFLKGLTSLHLSKKPFMSLVADNGAKRRISHHILVQISSPMCGEEASRASRGGALATSADVVISLRDTKQITCTHVFHSSLTEAPQLYKAIRNRFVSWKLKSSPGGKQKTEANLSNSLSLSPPIQDQREAKRLVVEINHQEVILIQSHQLIIAFSSHVLIHITLFLMQSARFSPLKNRLLSGFSEYRHQLMDGNRRKDENRELMAERIRLLTTNSEPSYGGTFTDPNAADAMENEEGEQAPAAGDGLDNSETRVSFPDDSGQSEQSSQEPTAGDDLDNYENSLSCADNSGQSEKLSDSEYIPDNIEENDTFYLELQEANIISKAAYKELMTLAVEAKTWVVATPALGSLEEFLQMFRSPPPPGKRVEHSIQSASVPIDPEVLVSIMMDVDRWASSFSHIVSRESVHDPPDVLLKLTKYEEAIKSILLVDAEFQLPTPLVQSRKFCLFRCLRKILPDVWAIVDISRDYFPGAVVSGLESIFRKRPSGLLVRRNGNYSQVIWIENVEIPEVQSKDGIYLGLINSNLAFSAKRWVDALIWKIKRNFSRFSKVKMKVNQRAPTHLLNLTETMRKVYLDIVSETPDEEKWVTLSNKDVRILRNSTDHADSGVKNYIAVTSFRLQTKPISLIDFLVKKNMDIQWPTLLNVEEPEEVIRFSSESNCITLHKKVVFLAETTQDLEYLLQETSMDGFCFFVTSTPISKIDVDIALLVGSSGLVPVQPSGFAIMPDGPNGFHSNASLVTVAIQQQLNVPDTDQAILIMCDLVNTIVKEISEEATELSITCGGPISIYDAAILYFNTENVSVSACVVIALLF</sequence>
<organism evidence="1 2">
    <name type="scientific">Rhododendron molle</name>
    <name type="common">Chinese azalea</name>
    <name type="synonym">Azalea mollis</name>
    <dbReference type="NCBI Taxonomy" id="49168"/>
    <lineage>
        <taxon>Eukaryota</taxon>
        <taxon>Viridiplantae</taxon>
        <taxon>Streptophyta</taxon>
        <taxon>Embryophyta</taxon>
        <taxon>Tracheophyta</taxon>
        <taxon>Spermatophyta</taxon>
        <taxon>Magnoliopsida</taxon>
        <taxon>eudicotyledons</taxon>
        <taxon>Gunneridae</taxon>
        <taxon>Pentapetalae</taxon>
        <taxon>asterids</taxon>
        <taxon>Ericales</taxon>
        <taxon>Ericaceae</taxon>
        <taxon>Ericoideae</taxon>
        <taxon>Rhodoreae</taxon>
        <taxon>Rhododendron</taxon>
    </lineage>
</organism>
<dbReference type="Proteomes" id="UP001062846">
    <property type="component" value="Chromosome 1"/>
</dbReference>
<protein>
    <submittedName>
        <fullName evidence="1">Uncharacterized protein</fullName>
    </submittedName>
</protein>
<dbReference type="EMBL" id="CM046388">
    <property type="protein sequence ID" value="KAI8574359.1"/>
    <property type="molecule type" value="Genomic_DNA"/>
</dbReference>